<evidence type="ECO:0000313" key="3">
    <source>
        <dbReference type="EMBL" id="GAA1799780.1"/>
    </source>
</evidence>
<evidence type="ECO:0008006" key="5">
    <source>
        <dbReference type="Google" id="ProtNLM"/>
    </source>
</evidence>
<keyword evidence="4" id="KW-1185">Reference proteome</keyword>
<feature type="compositionally biased region" description="Low complexity" evidence="1">
    <location>
        <begin position="44"/>
        <end position="89"/>
    </location>
</feature>
<dbReference type="EMBL" id="BAAAOB010000006">
    <property type="protein sequence ID" value="GAA1799780.1"/>
    <property type="molecule type" value="Genomic_DNA"/>
</dbReference>
<feature type="chain" id="PRO_5046690421" description="DUF3060 family protein" evidence="2">
    <location>
        <begin position="20"/>
        <end position="198"/>
    </location>
</feature>
<proteinExistence type="predicted"/>
<evidence type="ECO:0000313" key="4">
    <source>
        <dbReference type="Proteomes" id="UP001500851"/>
    </source>
</evidence>
<dbReference type="RefSeq" id="WP_344033531.1">
    <property type="nucleotide sequence ID" value="NZ_BAAAOB010000006.1"/>
</dbReference>
<organism evidence="3 4">
    <name type="scientific">Leucobacter iarius</name>
    <dbReference type="NCBI Taxonomy" id="333963"/>
    <lineage>
        <taxon>Bacteria</taxon>
        <taxon>Bacillati</taxon>
        <taxon>Actinomycetota</taxon>
        <taxon>Actinomycetes</taxon>
        <taxon>Micrococcales</taxon>
        <taxon>Microbacteriaceae</taxon>
        <taxon>Leucobacter</taxon>
    </lineage>
</organism>
<evidence type="ECO:0000256" key="1">
    <source>
        <dbReference type="SAM" id="MobiDB-lite"/>
    </source>
</evidence>
<feature type="signal peptide" evidence="2">
    <location>
        <begin position="1"/>
        <end position="19"/>
    </location>
</feature>
<dbReference type="Pfam" id="PF11259">
    <property type="entry name" value="DUF3060"/>
    <property type="match status" value="1"/>
</dbReference>
<dbReference type="InterPro" id="IPR021417">
    <property type="entry name" value="DUF3060"/>
</dbReference>
<feature type="region of interest" description="Disordered" evidence="1">
    <location>
        <begin position="37"/>
        <end position="92"/>
    </location>
</feature>
<keyword evidence="2" id="KW-0732">Signal</keyword>
<reference evidence="4" key="1">
    <citation type="journal article" date="2019" name="Int. J. Syst. Evol. Microbiol.">
        <title>The Global Catalogue of Microorganisms (GCM) 10K type strain sequencing project: providing services to taxonomists for standard genome sequencing and annotation.</title>
        <authorList>
            <consortium name="The Broad Institute Genomics Platform"/>
            <consortium name="The Broad Institute Genome Sequencing Center for Infectious Disease"/>
            <person name="Wu L."/>
            <person name="Ma J."/>
        </authorList>
    </citation>
    <scope>NUCLEOTIDE SEQUENCE [LARGE SCALE GENOMIC DNA]</scope>
    <source>
        <strain evidence="4">JCM 14736</strain>
    </source>
</reference>
<protein>
    <recommendedName>
        <fullName evidence="5">DUF3060 family protein</fullName>
    </recommendedName>
</protein>
<gene>
    <name evidence="3" type="ORF">GCM10009768_30950</name>
</gene>
<name>A0ABP4Y090_9MICO</name>
<accession>A0ABP4Y090</accession>
<sequence length="198" mass="19063">MTEITAARTAILRSTAAIAALLTVSAGLTGCGIGFTPQSDAEKPAPSSSRSETPSTPATSASEGASSAASEGAASAAGSASGATGASGSDDSERITRATLEPLVEKHASCVGGTVEVVNVGTTVAIDGNCATVKVSANGASVLANDVAKLQVTGTGVTVFTKRLDALDVTGNGNTVAWESGSPAISDAGIGNVLAPAN</sequence>
<evidence type="ECO:0000256" key="2">
    <source>
        <dbReference type="SAM" id="SignalP"/>
    </source>
</evidence>
<comment type="caution">
    <text evidence="3">The sequence shown here is derived from an EMBL/GenBank/DDBJ whole genome shotgun (WGS) entry which is preliminary data.</text>
</comment>
<dbReference type="Proteomes" id="UP001500851">
    <property type="component" value="Unassembled WGS sequence"/>
</dbReference>